<feature type="compositionally biased region" description="Basic residues" evidence="1">
    <location>
        <begin position="24"/>
        <end position="35"/>
    </location>
</feature>
<comment type="caution">
    <text evidence="2">The sequence shown here is derived from an EMBL/GenBank/DDBJ whole genome shotgun (WGS) entry which is preliminary data.</text>
</comment>
<organism evidence="2 3">
    <name type="scientific">Rhizophagus irregularis</name>
    <dbReference type="NCBI Taxonomy" id="588596"/>
    <lineage>
        <taxon>Eukaryota</taxon>
        <taxon>Fungi</taxon>
        <taxon>Fungi incertae sedis</taxon>
        <taxon>Mucoromycota</taxon>
        <taxon>Glomeromycotina</taxon>
        <taxon>Glomeromycetes</taxon>
        <taxon>Glomerales</taxon>
        <taxon>Glomeraceae</taxon>
        <taxon>Rhizophagus</taxon>
    </lineage>
</organism>
<feature type="compositionally biased region" description="Polar residues" evidence="1">
    <location>
        <begin position="79"/>
        <end position="98"/>
    </location>
</feature>
<reference evidence="2 3" key="1">
    <citation type="submission" date="2017-10" db="EMBL/GenBank/DDBJ databases">
        <title>Extensive intraspecific genome diversity in a model arbuscular mycorrhizal fungus.</title>
        <authorList>
            <person name="Chen E.C.H."/>
            <person name="Morin E."/>
            <person name="Baudet D."/>
            <person name="Noel J."/>
            <person name="Ndikumana S."/>
            <person name="Charron P."/>
            <person name="St-Onge C."/>
            <person name="Giorgi J."/>
            <person name="Grigoriev I.V."/>
            <person name="Roux C."/>
            <person name="Martin F.M."/>
            <person name="Corradi N."/>
        </authorList>
    </citation>
    <scope>NUCLEOTIDE SEQUENCE [LARGE SCALE GENOMIC DNA]</scope>
    <source>
        <strain evidence="2 3">A1</strain>
    </source>
</reference>
<sequence>MIPPCPRCGKDDFKKTRDLTAHLKRKFKCKPKPVRPKSSELQPLPRPQSPAPVDHTKRKDRRKNKLQVINPTPVLEPESISQTQVPSPTLQDVNQSLDQADDESFENVHKPEQHPTQQIEDQRIMDHFSNKSSIDLSNDQNNSINDDASSQTDVSNSSGDSSSSKKLDTKVKVVPPIPQSKSPPYDCTYFCNKTLDQYPALYREFSNENFDYYGITDETSCSLCSLDHNDEESIEETGHESWQHASEAGLLINLKPENKVSYLSFLSFSEQCKEKEPITFEAKSDPELIIKSVLEHFPYLKFKNSFRGIDNYDFTSPQPWSSPYPICDGKHENYGL</sequence>
<feature type="compositionally biased region" description="Low complexity" evidence="1">
    <location>
        <begin position="149"/>
        <end position="162"/>
    </location>
</feature>
<accession>A0A2N0S4K8</accession>
<evidence type="ECO:0000313" key="2">
    <source>
        <dbReference type="EMBL" id="PKC70490.1"/>
    </source>
</evidence>
<feature type="compositionally biased region" description="Polar residues" evidence="1">
    <location>
        <begin position="130"/>
        <end position="148"/>
    </location>
</feature>
<dbReference type="Proteomes" id="UP000232688">
    <property type="component" value="Unassembled WGS sequence"/>
</dbReference>
<dbReference type="VEuPathDB" id="FungiDB:RhiirA1_454685"/>
<protein>
    <submittedName>
        <fullName evidence="2">Uncharacterized protein</fullName>
    </submittedName>
</protein>
<feature type="compositionally biased region" description="Basic and acidic residues" evidence="1">
    <location>
        <begin position="120"/>
        <end position="129"/>
    </location>
</feature>
<dbReference type="EMBL" id="LLXH01000218">
    <property type="protein sequence ID" value="PKC70490.1"/>
    <property type="molecule type" value="Genomic_DNA"/>
</dbReference>
<evidence type="ECO:0000313" key="3">
    <source>
        <dbReference type="Proteomes" id="UP000232688"/>
    </source>
</evidence>
<dbReference type="VEuPathDB" id="FungiDB:FUN_006892"/>
<reference evidence="2 3" key="2">
    <citation type="submission" date="2017-10" db="EMBL/GenBank/DDBJ databases">
        <title>Genome analyses suggest a sexual origin of heterokaryosis in a supposedly ancient asexual fungus.</title>
        <authorList>
            <person name="Corradi N."/>
            <person name="Sedzielewska K."/>
            <person name="Noel J."/>
            <person name="Charron P."/>
            <person name="Farinelli L."/>
            <person name="Marton T."/>
            <person name="Kruger M."/>
            <person name="Pelin A."/>
            <person name="Brachmann A."/>
            <person name="Corradi N."/>
        </authorList>
    </citation>
    <scope>NUCLEOTIDE SEQUENCE [LARGE SCALE GENOMIC DNA]</scope>
    <source>
        <strain evidence="2 3">A1</strain>
    </source>
</reference>
<feature type="region of interest" description="Disordered" evidence="1">
    <location>
        <begin position="24"/>
        <end position="177"/>
    </location>
</feature>
<proteinExistence type="predicted"/>
<dbReference type="AlphaFoldDB" id="A0A2N0S4K8"/>
<gene>
    <name evidence="2" type="ORF">RhiirA1_454685</name>
</gene>
<evidence type="ECO:0000256" key="1">
    <source>
        <dbReference type="SAM" id="MobiDB-lite"/>
    </source>
</evidence>
<dbReference type="VEuPathDB" id="FungiDB:RhiirFUN_009844"/>
<name>A0A2N0S4K8_9GLOM</name>
<feature type="compositionally biased region" description="Basic residues" evidence="1">
    <location>
        <begin position="56"/>
        <end position="65"/>
    </location>
</feature>